<evidence type="ECO:0000313" key="12">
    <source>
        <dbReference type="Proteomes" id="UP000265691"/>
    </source>
</evidence>
<accession>A0A3A1YDP8</accession>
<dbReference type="SUPFAM" id="SSF56317">
    <property type="entry name" value="Carbon-nitrogen hydrolase"/>
    <property type="match status" value="1"/>
</dbReference>
<dbReference type="HAMAP" id="MF_01148">
    <property type="entry name" value="Lnt"/>
    <property type="match status" value="1"/>
</dbReference>
<dbReference type="Pfam" id="PF00795">
    <property type="entry name" value="CN_hydrolase"/>
    <property type="match status" value="1"/>
</dbReference>
<comment type="caution">
    <text evidence="11">The sequence shown here is derived from an EMBL/GenBank/DDBJ whole genome shotgun (WGS) entry which is preliminary data.</text>
</comment>
<proteinExistence type="inferred from homology"/>
<dbReference type="NCBIfam" id="TIGR00546">
    <property type="entry name" value="lnt"/>
    <property type="match status" value="1"/>
</dbReference>
<feature type="transmembrane region" description="Helical" evidence="9">
    <location>
        <begin position="119"/>
        <end position="135"/>
    </location>
</feature>
<dbReference type="GO" id="GO:0042158">
    <property type="term" value="P:lipoprotein biosynthetic process"/>
    <property type="evidence" value="ECO:0007669"/>
    <property type="project" value="UniProtKB-UniRule"/>
</dbReference>
<feature type="transmembrane region" description="Helical" evidence="9">
    <location>
        <begin position="56"/>
        <end position="73"/>
    </location>
</feature>
<dbReference type="Pfam" id="PF20154">
    <property type="entry name" value="LNT_N"/>
    <property type="match status" value="1"/>
</dbReference>
<dbReference type="InterPro" id="IPR003010">
    <property type="entry name" value="C-N_Hydrolase"/>
</dbReference>
<comment type="catalytic activity">
    <reaction evidence="9">
        <text>N-terminal S-1,2-diacyl-sn-glyceryl-L-cysteinyl-[lipoprotein] + a glycerophospholipid = N-acyl-S-1,2-diacyl-sn-glyceryl-L-cysteinyl-[lipoprotein] + a 2-acyl-sn-glycero-3-phospholipid + H(+)</text>
        <dbReference type="Rhea" id="RHEA:48228"/>
        <dbReference type="Rhea" id="RHEA-COMP:14681"/>
        <dbReference type="Rhea" id="RHEA-COMP:14684"/>
        <dbReference type="ChEBI" id="CHEBI:15378"/>
        <dbReference type="ChEBI" id="CHEBI:136912"/>
        <dbReference type="ChEBI" id="CHEBI:140656"/>
        <dbReference type="ChEBI" id="CHEBI:140657"/>
        <dbReference type="ChEBI" id="CHEBI:140660"/>
        <dbReference type="EC" id="2.3.1.269"/>
    </reaction>
</comment>
<dbReference type="GO" id="GO:0016410">
    <property type="term" value="F:N-acyltransferase activity"/>
    <property type="evidence" value="ECO:0007669"/>
    <property type="project" value="UniProtKB-UniRule"/>
</dbReference>
<keyword evidence="11" id="KW-0449">Lipoprotein</keyword>
<evidence type="ECO:0000256" key="8">
    <source>
        <dbReference type="ARBA" id="ARBA00023315"/>
    </source>
</evidence>
<evidence type="ECO:0000256" key="4">
    <source>
        <dbReference type="ARBA" id="ARBA00022679"/>
    </source>
</evidence>
<comment type="pathway">
    <text evidence="9">Protein modification; lipoprotein biosynthesis (N-acyl transfer).</text>
</comment>
<dbReference type="OrthoDB" id="9804277at2"/>
<dbReference type="Proteomes" id="UP000265691">
    <property type="component" value="Unassembled WGS sequence"/>
</dbReference>
<evidence type="ECO:0000256" key="9">
    <source>
        <dbReference type="HAMAP-Rule" id="MF_01148"/>
    </source>
</evidence>
<feature type="domain" description="CN hydrolase" evidence="10">
    <location>
        <begin position="242"/>
        <end position="533"/>
    </location>
</feature>
<dbReference type="EMBL" id="NRHC01000014">
    <property type="protein sequence ID" value="RIY34257.1"/>
    <property type="molecule type" value="Genomic_DNA"/>
</dbReference>
<keyword evidence="3 9" id="KW-1003">Cell membrane</keyword>
<evidence type="ECO:0000256" key="5">
    <source>
        <dbReference type="ARBA" id="ARBA00022692"/>
    </source>
</evidence>
<keyword evidence="7 9" id="KW-0472">Membrane</keyword>
<evidence type="ECO:0000256" key="3">
    <source>
        <dbReference type="ARBA" id="ARBA00022475"/>
    </source>
</evidence>
<feature type="transmembrane region" description="Helical" evidence="9">
    <location>
        <begin position="7"/>
        <end position="24"/>
    </location>
</feature>
<comment type="subcellular location">
    <subcellularLocation>
        <location evidence="1 9">Cell membrane</location>
        <topology evidence="1 9">Multi-pass membrane protein</topology>
    </subcellularLocation>
</comment>
<evidence type="ECO:0000256" key="2">
    <source>
        <dbReference type="ARBA" id="ARBA00010065"/>
    </source>
</evidence>
<evidence type="ECO:0000313" key="11">
    <source>
        <dbReference type="EMBL" id="RIY34257.1"/>
    </source>
</evidence>
<keyword evidence="12" id="KW-1185">Reference proteome</keyword>
<dbReference type="PANTHER" id="PTHR38686">
    <property type="entry name" value="APOLIPOPROTEIN N-ACYLTRANSFERASE"/>
    <property type="match status" value="1"/>
</dbReference>
<keyword evidence="4 9" id="KW-0808">Transferase</keyword>
<evidence type="ECO:0000259" key="10">
    <source>
        <dbReference type="PROSITE" id="PS50263"/>
    </source>
</evidence>
<feature type="transmembrane region" description="Helical" evidence="9">
    <location>
        <begin position="208"/>
        <end position="230"/>
    </location>
</feature>
<feature type="transmembrane region" description="Helical" evidence="9">
    <location>
        <begin position="165"/>
        <end position="187"/>
    </location>
</feature>
<organism evidence="11 12">
    <name type="scientific">Psittacicella hinzii</name>
    <dbReference type="NCBI Taxonomy" id="2028575"/>
    <lineage>
        <taxon>Bacteria</taxon>
        <taxon>Pseudomonadati</taxon>
        <taxon>Pseudomonadota</taxon>
        <taxon>Gammaproteobacteria</taxon>
        <taxon>Pasteurellales</taxon>
        <taxon>Psittacicellaceae</taxon>
        <taxon>Psittacicella</taxon>
    </lineage>
</organism>
<dbReference type="Gene3D" id="3.60.110.10">
    <property type="entry name" value="Carbon-nitrogen hydrolase"/>
    <property type="match status" value="1"/>
</dbReference>
<feature type="transmembrane region" description="Helical" evidence="9">
    <location>
        <begin position="30"/>
        <end position="49"/>
    </location>
</feature>
<dbReference type="RefSeq" id="WP_119524456.1">
    <property type="nucleotide sequence ID" value="NZ_NRHC01000014.1"/>
</dbReference>
<dbReference type="UniPathway" id="UPA00666"/>
<dbReference type="InterPro" id="IPR004563">
    <property type="entry name" value="Apolipo_AcylTrfase"/>
</dbReference>
<reference evidence="11 12" key="1">
    <citation type="submission" date="2017-08" db="EMBL/GenBank/DDBJ databases">
        <title>Reclassification of Bisgaard taxon 37 and 44.</title>
        <authorList>
            <person name="Christensen H."/>
        </authorList>
    </citation>
    <scope>NUCLEOTIDE SEQUENCE [LARGE SCALE GENOMIC DNA]</scope>
    <source>
        <strain evidence="11 12">B96_3</strain>
    </source>
</reference>
<dbReference type="GO" id="GO:0005886">
    <property type="term" value="C:plasma membrane"/>
    <property type="evidence" value="ECO:0007669"/>
    <property type="project" value="UniProtKB-SubCell"/>
</dbReference>
<dbReference type="PANTHER" id="PTHR38686:SF1">
    <property type="entry name" value="APOLIPOPROTEIN N-ACYLTRANSFERASE"/>
    <property type="match status" value="1"/>
</dbReference>
<evidence type="ECO:0000256" key="7">
    <source>
        <dbReference type="ARBA" id="ARBA00023136"/>
    </source>
</evidence>
<dbReference type="AlphaFoldDB" id="A0A3A1YDP8"/>
<dbReference type="EC" id="2.3.1.269" evidence="9"/>
<protein>
    <recommendedName>
        <fullName evidence="9">Apolipoprotein N-acyltransferase</fullName>
        <shortName evidence="9">ALP N-acyltransferase</shortName>
        <ecNumber evidence="9">2.3.1.269</ecNumber>
    </recommendedName>
</protein>
<dbReference type="InterPro" id="IPR045378">
    <property type="entry name" value="LNT_N"/>
</dbReference>
<keyword evidence="5 9" id="KW-0812">Transmembrane</keyword>
<dbReference type="PROSITE" id="PS50263">
    <property type="entry name" value="CN_HYDROLASE"/>
    <property type="match status" value="1"/>
</dbReference>
<evidence type="ECO:0000256" key="1">
    <source>
        <dbReference type="ARBA" id="ARBA00004651"/>
    </source>
</evidence>
<evidence type="ECO:0000256" key="6">
    <source>
        <dbReference type="ARBA" id="ARBA00022989"/>
    </source>
</evidence>
<comment type="similarity">
    <text evidence="2 9">Belongs to the CN hydrolase family. Apolipoprotein N-acyltransferase subfamily.</text>
</comment>
<dbReference type="InterPro" id="IPR036526">
    <property type="entry name" value="C-N_Hydrolase_sf"/>
</dbReference>
<keyword evidence="8 9" id="KW-0012">Acyltransferase</keyword>
<comment type="function">
    <text evidence="9">Catalyzes the phospholipid dependent N-acylation of the N-terminal cysteine of apolipoprotein, the last step in lipoprotein maturation.</text>
</comment>
<feature type="transmembrane region" description="Helical" evidence="9">
    <location>
        <begin position="93"/>
        <end position="112"/>
    </location>
</feature>
<sequence>MIITSWGARLPLILLAAVIGYFTYLGFAPYYNSVVLYIGLFFYIFFLQFKASAKRASYLFVYVWDVAFSYATLNWLNDAVNYFGELPFGVSQLLVLGVSMTLGLRSVILAALWNARGKYFVFLPLLYSGVTYLWYNLVANFSWLNLAYANINQLGVTLAPIGGTYLVQFFQFALATFIYALVHRLVISRQQPMVMSLRRRTIDRQIRVAWRTDFIALLILVGGYVASFFVTFQFTKATGPAITTALVQPNFLSRDRQQLQNQPLMVNRYENLITQTLNDHSITHTPKLWILPEAALMSFYSLDKDPRYASSPYVAPTLSYLERIYNPIYQTGGDLVLGILAVASKEQQIQYYNTALVLSEPSAMVGAVHAPNHLETLNENQQMLVQVYNKQHLVPFGEYVPFAWLFQYLPFDAIKEQLSSPFVQGAKYQSNLKTQFSQAAMIICYDALFAEQLIRQVKADTGVLINISNDVWFGEEQGPAQHLNIARYRSLESQRYSLRATNNGITAIINHKGEIVNYLPQNKASVLVGEYRNYTGETLYQKYNRLINFALAFLFLFVVGIIRILVGIFTSNKRNV</sequence>
<feature type="transmembrane region" description="Helical" evidence="9">
    <location>
        <begin position="546"/>
        <end position="566"/>
    </location>
</feature>
<name>A0A3A1YDP8_9GAMM</name>
<keyword evidence="6 9" id="KW-1133">Transmembrane helix</keyword>
<gene>
    <name evidence="9 11" type="primary">lnt</name>
    <name evidence="11" type="ORF">CKF54_01145</name>
</gene>
<dbReference type="CDD" id="cd07571">
    <property type="entry name" value="ALP_N-acyl_transferase"/>
    <property type="match status" value="1"/>
</dbReference>